<comment type="caution">
    <text evidence="1">The sequence shown here is derived from an EMBL/GenBank/DDBJ whole genome shotgun (WGS) entry which is preliminary data.</text>
</comment>
<dbReference type="RefSeq" id="WP_236031812.1">
    <property type="nucleotide sequence ID" value="NZ_BNJF01000005.1"/>
</dbReference>
<protein>
    <submittedName>
        <fullName evidence="1">Uncharacterized protein</fullName>
    </submittedName>
</protein>
<gene>
    <name evidence="1" type="ORF">KSX_77790</name>
</gene>
<dbReference type="AlphaFoldDB" id="A0A8J3MX45"/>
<sequence>MVLYNALGGTMKLATQLQTMNVSYKEIRAGEDPWIPLGNFMNDFFGNYPERREELVREPLEEPVEMTPDLWRWTVFCAASVEYLCQKYDLPCPAWAMNPLYTLDEPWYYSLGSHKESVRERLRQQTPPAFTRRNIFCGSRMFVNKYERSRALV</sequence>
<dbReference type="EMBL" id="BNJF01000005">
    <property type="protein sequence ID" value="GHO49616.1"/>
    <property type="molecule type" value="Genomic_DNA"/>
</dbReference>
<keyword evidence="2" id="KW-1185">Reference proteome</keyword>
<evidence type="ECO:0000313" key="1">
    <source>
        <dbReference type="EMBL" id="GHO49616.1"/>
    </source>
</evidence>
<evidence type="ECO:0000313" key="2">
    <source>
        <dbReference type="Proteomes" id="UP000612362"/>
    </source>
</evidence>
<accession>A0A8J3MX45</accession>
<name>A0A8J3MX45_9CHLR</name>
<dbReference type="Proteomes" id="UP000612362">
    <property type="component" value="Unassembled WGS sequence"/>
</dbReference>
<organism evidence="1 2">
    <name type="scientific">Ktedonospora formicarum</name>
    <dbReference type="NCBI Taxonomy" id="2778364"/>
    <lineage>
        <taxon>Bacteria</taxon>
        <taxon>Bacillati</taxon>
        <taxon>Chloroflexota</taxon>
        <taxon>Ktedonobacteria</taxon>
        <taxon>Ktedonobacterales</taxon>
        <taxon>Ktedonobacteraceae</taxon>
        <taxon>Ktedonospora</taxon>
    </lineage>
</organism>
<reference evidence="1" key="1">
    <citation type="submission" date="2020-10" db="EMBL/GenBank/DDBJ databases">
        <title>Taxonomic study of unclassified bacteria belonging to the class Ktedonobacteria.</title>
        <authorList>
            <person name="Yabe S."/>
            <person name="Wang C.M."/>
            <person name="Zheng Y."/>
            <person name="Sakai Y."/>
            <person name="Cavaletti L."/>
            <person name="Monciardini P."/>
            <person name="Donadio S."/>
        </authorList>
    </citation>
    <scope>NUCLEOTIDE SEQUENCE</scope>
    <source>
        <strain evidence="1">SOSP1-1</strain>
    </source>
</reference>
<proteinExistence type="predicted"/>